<organism evidence="2">
    <name type="scientific">uncultured Sulfurovum sp</name>
    <dbReference type="NCBI Taxonomy" id="269237"/>
    <lineage>
        <taxon>Bacteria</taxon>
        <taxon>Pseudomonadati</taxon>
        <taxon>Campylobacterota</taxon>
        <taxon>Epsilonproteobacteria</taxon>
        <taxon>Campylobacterales</taxon>
        <taxon>Sulfurovaceae</taxon>
        <taxon>Sulfurovum</taxon>
        <taxon>environmental samples</taxon>
    </lineage>
</organism>
<gene>
    <name evidence="2" type="ORF">HELGO_WM6155</name>
</gene>
<feature type="signal peptide" evidence="1">
    <location>
        <begin position="1"/>
        <end position="20"/>
    </location>
</feature>
<feature type="chain" id="PRO_5028223775" evidence="1">
    <location>
        <begin position="21"/>
        <end position="252"/>
    </location>
</feature>
<evidence type="ECO:0000256" key="1">
    <source>
        <dbReference type="SAM" id="SignalP"/>
    </source>
</evidence>
<protein>
    <submittedName>
        <fullName evidence="2">Nitric oxide-responding transcriptional regulator Dnr (Crp/Fnr family)</fullName>
    </submittedName>
</protein>
<sequence length="252" mass="30217">MKKALYVIVILLLLTQSTFALTRGDVKIIEARENIQYLAQKITTDYFLLYKRPNDLILQSKFKDNIKQLEKNINKIANTTQNTITMNILNFYRYRLEYIQQLPLENPQKKHARLLLDASKYFLEGARSISEQHRYQFSKEESMLIHCKELKYLIESTSKYYMAFQIGLKNRVHHIEMYKIIQEINNNLQLISKYNYPHRLRKKLTKIQNIWEYNQTFFTNLEESSFPNLLLTSNTYIKTLLIELANHHKQNL</sequence>
<reference evidence="2" key="1">
    <citation type="submission" date="2020-01" db="EMBL/GenBank/DDBJ databases">
        <authorList>
            <person name="Meier V. D."/>
            <person name="Meier V D."/>
        </authorList>
    </citation>
    <scope>NUCLEOTIDE SEQUENCE</scope>
    <source>
        <strain evidence="2">HLG_WM_MAG_05</strain>
    </source>
</reference>
<dbReference type="AlphaFoldDB" id="A0A6S6U3N6"/>
<evidence type="ECO:0000313" key="2">
    <source>
        <dbReference type="EMBL" id="CAA6823870.1"/>
    </source>
</evidence>
<name>A0A6S6U3N6_9BACT</name>
<keyword evidence="1" id="KW-0732">Signal</keyword>
<accession>A0A6S6U3N6</accession>
<dbReference type="EMBL" id="CACVAU010000072">
    <property type="protein sequence ID" value="CAA6823870.1"/>
    <property type="molecule type" value="Genomic_DNA"/>
</dbReference>
<proteinExistence type="predicted"/>